<dbReference type="InterPro" id="IPR051551">
    <property type="entry name" value="Autotransporter_adhesion"/>
</dbReference>
<dbReference type="SMART" id="SM00869">
    <property type="entry name" value="Autotransporter"/>
    <property type="match status" value="1"/>
</dbReference>
<dbReference type="NCBIfam" id="TIGR01414">
    <property type="entry name" value="autotrans_barl"/>
    <property type="match status" value="1"/>
</dbReference>
<dbReference type="PRINTS" id="PR01484">
    <property type="entry name" value="PRTACTNFAMLY"/>
</dbReference>
<gene>
    <name evidence="4" type="ORF">J0G10_16870</name>
</gene>
<feature type="transmembrane region" description="Helical" evidence="2">
    <location>
        <begin position="6"/>
        <end position="24"/>
    </location>
</feature>
<name>A0ABX8YHH1_9PSED</name>
<dbReference type="Gene3D" id="2.160.20.20">
    <property type="match status" value="1"/>
</dbReference>
<dbReference type="PROSITE" id="PS51208">
    <property type="entry name" value="AUTOTRANSPORTER"/>
    <property type="match status" value="1"/>
</dbReference>
<feature type="domain" description="Autotransporter" evidence="3">
    <location>
        <begin position="549"/>
        <end position="819"/>
    </location>
</feature>
<dbReference type="Gene3D" id="2.40.128.130">
    <property type="entry name" value="Autotransporter beta-domain"/>
    <property type="match status" value="1"/>
</dbReference>
<keyword evidence="2" id="KW-0812">Transmembrane</keyword>
<dbReference type="PANTHER" id="PTHR35037">
    <property type="entry name" value="C-TERMINAL REGION OF AIDA-LIKE PROTEIN"/>
    <property type="match status" value="1"/>
</dbReference>
<dbReference type="Pfam" id="PF03212">
    <property type="entry name" value="Pertactin"/>
    <property type="match status" value="1"/>
</dbReference>
<dbReference type="InterPro" id="IPR011050">
    <property type="entry name" value="Pectin_lyase_fold/virulence"/>
</dbReference>
<dbReference type="InterPro" id="IPR003991">
    <property type="entry name" value="Pertactin_virulence_factor"/>
</dbReference>
<reference evidence="4 5" key="1">
    <citation type="journal article" date="2022" name="Int. J. Syst. Evol. Microbiol.">
        <title>Pseudomonas germanica sp. nov., isolated from Iris germanica rhizomes.</title>
        <authorList>
            <person name="Atanasov K.E."/>
            <person name="Galbis D.M."/>
            <person name="Gallego J."/>
            <person name="Serpico A."/>
            <person name="Bosch M."/>
            <person name="Altabella T."/>
            <person name="Ferrer A."/>
        </authorList>
    </citation>
    <scope>NUCLEOTIDE SEQUENCE [LARGE SCALE GENOMIC DNA]</scope>
    <source>
        <strain evidence="4 5">FIT28</strain>
    </source>
</reference>
<dbReference type="InterPro" id="IPR036709">
    <property type="entry name" value="Autotransporte_beta_dom_sf"/>
</dbReference>
<keyword evidence="1" id="KW-0732">Signal</keyword>
<evidence type="ECO:0000259" key="3">
    <source>
        <dbReference type="PROSITE" id="PS51208"/>
    </source>
</evidence>
<evidence type="ECO:0000313" key="4">
    <source>
        <dbReference type="EMBL" id="QYY79416.1"/>
    </source>
</evidence>
<dbReference type="SUPFAM" id="SSF51126">
    <property type="entry name" value="Pectin lyase-like"/>
    <property type="match status" value="1"/>
</dbReference>
<accession>A0ABX8YHH1</accession>
<evidence type="ECO:0000256" key="2">
    <source>
        <dbReference type="SAM" id="Phobius"/>
    </source>
</evidence>
<dbReference type="Pfam" id="PF03797">
    <property type="entry name" value="Autotransporter"/>
    <property type="match status" value="1"/>
</dbReference>
<proteinExistence type="predicted"/>
<sequence length="819" mass="85029">MGSPPKLSLLIYFWVVILMPLHCFDKKLMAGRAGKFWFLAFSVLSTSMAHARAIITDETINNSAPVEDFIIGRGATLTVNNAETLNISSNASKLVVNAGTLQDIRATNGSTVTLDRATVTARANQPAVTITNSTAVITNSTITSDTTGLQVGRIPSAPRETVVSLIGTTVTGGIEAAVVSAQTTLNLTRSDLISNSANGYGLRLASGDVFAQGGSIVGGMNGILLSGDNFIDRANTLVLDGTRVSGGSGAAIAVDSAGRSIVTNVHVRNGADLVSGNGNLLEVGNGGLVNLTVDNSALTGNVEIANGASANITLQNDSSLSGNLHNAAAVNVNNRSFLKGDIVNDVPGGASVVIDSASVVQGNIYNSTSVDVNNGAQWKMTGNNLVSKLHLNGGTVDLTGGDAFNRVDIVNLSGTGIFAMRADLAADESDFLNVSGTATGSHQLLIAASANDPASGNPLKIGNIATGDAAFSLLNGSVDAGAFTYKLLKEGEGLYLAPDKETVSTGTNTALAIAATAPTILYAEMTTLNNRLGDRRLNGAEPSVSARSTGQSQAGVWIRTYSNQYNVDNAYGDGYSQSQKGVSVGADAPLPIGDGQWLAGGFIGYSKTEMDLKRGSNATVNSGYLGGYLTWYDAATGFYVDTVTKINQFDNSAKVTMSDGTRTKGDYKNLALSGSVEVGKHIAFENGVFLEPFTQVAAAIAQGKDYTLDNGLRVSNDHTRSLVGKVGTTVGSEMALANGGKLQPRLKVALSQEFIKNNKVTVNDTQFNDDLSATAVELGAGINWTPTKKAWQVYSEVNTSTSKTVSQDWSASVGVSYNF</sequence>
<dbReference type="CDD" id="cd01343">
    <property type="entry name" value="PL1_Passenger_AT"/>
    <property type="match status" value="1"/>
</dbReference>
<keyword evidence="5" id="KW-1185">Reference proteome</keyword>
<dbReference type="RefSeq" id="WP_220556289.1">
    <property type="nucleotide sequence ID" value="NZ_CP071586.1"/>
</dbReference>
<dbReference type="InterPro" id="IPR005546">
    <property type="entry name" value="Autotransporte_beta"/>
</dbReference>
<keyword evidence="2" id="KW-1133">Transmembrane helix</keyword>
<dbReference type="PANTHER" id="PTHR35037:SF7">
    <property type="entry name" value="AUTOTRANSPORTER"/>
    <property type="match status" value="1"/>
</dbReference>
<dbReference type="Proteomes" id="UP000824588">
    <property type="component" value="Chromosome"/>
</dbReference>
<dbReference type="InterPro" id="IPR006315">
    <property type="entry name" value="OM_autotransptr_brl_dom"/>
</dbReference>
<organism evidence="4 5">
    <name type="scientific">Pseudomonas germanica</name>
    <dbReference type="NCBI Taxonomy" id="2815720"/>
    <lineage>
        <taxon>Bacteria</taxon>
        <taxon>Pseudomonadati</taxon>
        <taxon>Pseudomonadota</taxon>
        <taxon>Gammaproteobacteria</taxon>
        <taxon>Pseudomonadales</taxon>
        <taxon>Pseudomonadaceae</taxon>
        <taxon>Pseudomonas</taxon>
    </lineage>
</organism>
<dbReference type="EMBL" id="CP071586">
    <property type="protein sequence ID" value="QYY79416.1"/>
    <property type="molecule type" value="Genomic_DNA"/>
</dbReference>
<evidence type="ECO:0000313" key="5">
    <source>
        <dbReference type="Proteomes" id="UP000824588"/>
    </source>
</evidence>
<dbReference type="InterPro" id="IPR012332">
    <property type="entry name" value="Autotransporter_pectin_lyase_C"/>
</dbReference>
<protein>
    <submittedName>
        <fullName evidence="4">Pertactin family autotransporter</fullName>
    </submittedName>
</protein>
<dbReference type="SUPFAM" id="SSF103515">
    <property type="entry name" value="Autotransporter"/>
    <property type="match status" value="1"/>
</dbReference>
<keyword evidence="2" id="KW-0472">Membrane</keyword>
<dbReference type="InterPro" id="IPR004899">
    <property type="entry name" value="Pertactin_central"/>
</dbReference>
<evidence type="ECO:0000256" key="1">
    <source>
        <dbReference type="ARBA" id="ARBA00022729"/>
    </source>
</evidence>